<name>A0ABV8F6X6_9ACTN</name>
<dbReference type="EMBL" id="JBHSBC010000023">
    <property type="protein sequence ID" value="MFC3983200.1"/>
    <property type="molecule type" value="Genomic_DNA"/>
</dbReference>
<feature type="region of interest" description="Disordered" evidence="1">
    <location>
        <begin position="71"/>
        <end position="93"/>
    </location>
</feature>
<evidence type="ECO:0000313" key="2">
    <source>
        <dbReference type="EMBL" id="MFC3983200.1"/>
    </source>
</evidence>
<evidence type="ECO:0000256" key="1">
    <source>
        <dbReference type="SAM" id="MobiDB-lite"/>
    </source>
</evidence>
<sequence>MEQRYFSVLAPAPWNKSGTTRVTVRTGGSYAVYLCVGNARLGLNADEAWALWTAMGTALATTFGPIPDWATQQAASKPAPTISTPAPTSDKEG</sequence>
<organism evidence="2 3">
    <name type="scientific">Streptosporangium jomthongense</name>
    <dbReference type="NCBI Taxonomy" id="1193683"/>
    <lineage>
        <taxon>Bacteria</taxon>
        <taxon>Bacillati</taxon>
        <taxon>Actinomycetota</taxon>
        <taxon>Actinomycetes</taxon>
        <taxon>Streptosporangiales</taxon>
        <taxon>Streptosporangiaceae</taxon>
        <taxon>Streptosporangium</taxon>
    </lineage>
</organism>
<protein>
    <submittedName>
        <fullName evidence="2">Uncharacterized protein</fullName>
    </submittedName>
</protein>
<gene>
    <name evidence="2" type="ORF">ACFOYY_23920</name>
</gene>
<evidence type="ECO:0000313" key="3">
    <source>
        <dbReference type="Proteomes" id="UP001595698"/>
    </source>
</evidence>
<accession>A0ABV8F6X6</accession>
<reference evidence="3" key="1">
    <citation type="journal article" date="2019" name="Int. J. Syst. Evol. Microbiol.">
        <title>The Global Catalogue of Microorganisms (GCM) 10K type strain sequencing project: providing services to taxonomists for standard genome sequencing and annotation.</title>
        <authorList>
            <consortium name="The Broad Institute Genomics Platform"/>
            <consortium name="The Broad Institute Genome Sequencing Center for Infectious Disease"/>
            <person name="Wu L."/>
            <person name="Ma J."/>
        </authorList>
    </citation>
    <scope>NUCLEOTIDE SEQUENCE [LARGE SCALE GENOMIC DNA]</scope>
    <source>
        <strain evidence="3">TBRC 7912</strain>
    </source>
</reference>
<keyword evidence="3" id="KW-1185">Reference proteome</keyword>
<dbReference type="RefSeq" id="WP_386192175.1">
    <property type="nucleotide sequence ID" value="NZ_JBHSBC010000023.1"/>
</dbReference>
<feature type="compositionally biased region" description="Low complexity" evidence="1">
    <location>
        <begin position="74"/>
        <end position="93"/>
    </location>
</feature>
<comment type="caution">
    <text evidence="2">The sequence shown here is derived from an EMBL/GenBank/DDBJ whole genome shotgun (WGS) entry which is preliminary data.</text>
</comment>
<proteinExistence type="predicted"/>
<dbReference type="Proteomes" id="UP001595698">
    <property type="component" value="Unassembled WGS sequence"/>
</dbReference>